<dbReference type="Proteomes" id="UP000241769">
    <property type="component" value="Unassembled WGS sequence"/>
</dbReference>
<name>A0A2P6NGB6_9EUKA</name>
<evidence type="ECO:0000256" key="3">
    <source>
        <dbReference type="ARBA" id="ARBA00022691"/>
    </source>
</evidence>
<keyword evidence="8" id="KW-1185">Reference proteome</keyword>
<dbReference type="SUPFAM" id="SSF81822">
    <property type="entry name" value="RuBisCo LSMT C-terminal, substrate-binding domain"/>
    <property type="match status" value="1"/>
</dbReference>
<dbReference type="AlphaFoldDB" id="A0A2P6NGB6"/>
<keyword evidence="4" id="KW-0732">Signal</keyword>
<proteinExistence type="predicted"/>
<keyword evidence="1" id="KW-0489">Methyltransferase</keyword>
<evidence type="ECO:0000313" key="7">
    <source>
        <dbReference type="EMBL" id="PRP83006.1"/>
    </source>
</evidence>
<feature type="domain" description="SET" evidence="5">
    <location>
        <begin position="51"/>
        <end position="256"/>
    </location>
</feature>
<evidence type="ECO:0000313" key="8">
    <source>
        <dbReference type="Proteomes" id="UP000241769"/>
    </source>
</evidence>
<keyword evidence="2" id="KW-0808">Transferase</keyword>
<sequence>MSPNVGLVTPHSRCVLFLYLLCSSIAGETIGSEQEVVDMLSWARSGGARFPKLVVRNSKDKGRGVYATENIKLGEEILYVPDRLVIAPINSLLFLQKHIEDTCSFPAGDDSWREGISDLHLMALFLLQQRNDSLSEYHPYTMSFPDRMDTTIHWTDEELQELQDFTLRKKRSLQGFYSDVMERLQGRVPASVIWSRSFVVTDNRGEKGGALVPISDMFNYRGEEDVTGEEGTGEGGMIVRAKKDIREGEEIYLRYGRRKMTNGQLMMDYGFLLEVPEDDGVMIPSIAPTERNTPLSDQRADILSALQLDGDFVYVSSSSHRDILTCTRVHRMSELDFEGRMDPRRPFEEERRERSAVRACLSHLKRILQRYPKEMGEVESYRRSMARQLAREEKERLNEIVENMEKTLQKK</sequence>
<evidence type="ECO:0000313" key="6">
    <source>
        <dbReference type="EMBL" id="PRP74725.1"/>
    </source>
</evidence>
<dbReference type="Gene3D" id="3.90.1410.10">
    <property type="entry name" value="set domain protein methyltransferase, domain 1"/>
    <property type="match status" value="1"/>
</dbReference>
<gene>
    <name evidence="7" type="ORF">PROFUN_09957</name>
    <name evidence="6" type="ORF">PROFUN_16076</name>
</gene>
<evidence type="ECO:0000256" key="4">
    <source>
        <dbReference type="SAM" id="SignalP"/>
    </source>
</evidence>
<dbReference type="SUPFAM" id="SSF82199">
    <property type="entry name" value="SET domain"/>
    <property type="match status" value="1"/>
</dbReference>
<dbReference type="CDD" id="cd10527">
    <property type="entry name" value="SET_LSMT"/>
    <property type="match status" value="1"/>
</dbReference>
<evidence type="ECO:0000256" key="1">
    <source>
        <dbReference type="ARBA" id="ARBA00022603"/>
    </source>
</evidence>
<feature type="chain" id="PRO_5015085611" description="SET domain-containing protein" evidence="4">
    <location>
        <begin position="27"/>
        <end position="411"/>
    </location>
</feature>
<evidence type="ECO:0000259" key="5">
    <source>
        <dbReference type="PROSITE" id="PS50280"/>
    </source>
</evidence>
<organism evidence="7 8">
    <name type="scientific">Planoprotostelium fungivorum</name>
    <dbReference type="NCBI Taxonomy" id="1890364"/>
    <lineage>
        <taxon>Eukaryota</taxon>
        <taxon>Amoebozoa</taxon>
        <taxon>Evosea</taxon>
        <taxon>Variosea</taxon>
        <taxon>Cavosteliida</taxon>
        <taxon>Cavosteliaceae</taxon>
        <taxon>Planoprotostelium</taxon>
    </lineage>
</organism>
<dbReference type="Gene3D" id="3.90.1420.10">
    <property type="entry name" value="Rubisco LSMT, substrate-binding domain"/>
    <property type="match status" value="1"/>
</dbReference>
<comment type="caution">
    <text evidence="7">The sequence shown here is derived from an EMBL/GenBank/DDBJ whole genome shotgun (WGS) entry which is preliminary data.</text>
</comment>
<dbReference type="Pfam" id="PF00856">
    <property type="entry name" value="SET"/>
    <property type="match status" value="1"/>
</dbReference>
<dbReference type="EMBL" id="MDYQ01000092">
    <property type="protein sequence ID" value="PRP83006.1"/>
    <property type="molecule type" value="Genomic_DNA"/>
</dbReference>
<dbReference type="InParanoid" id="A0A2P6NGB6"/>
<dbReference type="InterPro" id="IPR001214">
    <property type="entry name" value="SET_dom"/>
</dbReference>
<dbReference type="PROSITE" id="PS50280">
    <property type="entry name" value="SET"/>
    <property type="match status" value="1"/>
</dbReference>
<feature type="signal peptide" evidence="4">
    <location>
        <begin position="1"/>
        <end position="26"/>
    </location>
</feature>
<dbReference type="InterPro" id="IPR036464">
    <property type="entry name" value="Rubisco_LSMT_subst-bd_sf"/>
</dbReference>
<dbReference type="SMART" id="SM00317">
    <property type="entry name" value="SET"/>
    <property type="match status" value="1"/>
</dbReference>
<dbReference type="GO" id="GO:0032259">
    <property type="term" value="P:methylation"/>
    <property type="evidence" value="ECO:0007669"/>
    <property type="project" value="UniProtKB-KW"/>
</dbReference>
<protein>
    <recommendedName>
        <fullName evidence="5">SET domain-containing protein</fullName>
    </recommendedName>
</protein>
<evidence type="ECO:0000256" key="2">
    <source>
        <dbReference type="ARBA" id="ARBA00022679"/>
    </source>
</evidence>
<keyword evidence="3" id="KW-0949">S-adenosyl-L-methionine</keyword>
<dbReference type="InterPro" id="IPR046341">
    <property type="entry name" value="SET_dom_sf"/>
</dbReference>
<dbReference type="STRING" id="1890364.A0A2P6NGB6"/>
<dbReference type="GO" id="GO:0016279">
    <property type="term" value="F:protein-lysine N-methyltransferase activity"/>
    <property type="evidence" value="ECO:0007669"/>
    <property type="project" value="TreeGrafter"/>
</dbReference>
<dbReference type="EMBL" id="MDYQ01000444">
    <property type="protein sequence ID" value="PRP74725.1"/>
    <property type="molecule type" value="Genomic_DNA"/>
</dbReference>
<reference evidence="7 8" key="1">
    <citation type="journal article" date="2018" name="Genome Biol. Evol.">
        <title>Multiple Roots of Fruiting Body Formation in Amoebozoa.</title>
        <authorList>
            <person name="Hillmann F."/>
            <person name="Forbes G."/>
            <person name="Novohradska S."/>
            <person name="Ferling I."/>
            <person name="Riege K."/>
            <person name="Groth M."/>
            <person name="Westermann M."/>
            <person name="Marz M."/>
            <person name="Spaller T."/>
            <person name="Winckler T."/>
            <person name="Schaap P."/>
            <person name="Glockner G."/>
        </authorList>
    </citation>
    <scope>NUCLEOTIDE SEQUENCE [LARGE SCALE GENOMIC DNA]</scope>
    <source>
        <strain evidence="7 8">Jena</strain>
    </source>
</reference>
<dbReference type="InterPro" id="IPR050600">
    <property type="entry name" value="SETD3_SETD6_MTase"/>
</dbReference>
<dbReference type="PANTHER" id="PTHR13271">
    <property type="entry name" value="UNCHARACTERIZED PUTATIVE METHYLTRANSFERASE"/>
    <property type="match status" value="1"/>
</dbReference>
<dbReference type="OrthoDB" id="42889at2759"/>
<accession>A0A2P6NGB6</accession>